<sequence length="181" mass="20853">MRPIALIIAVLLAAVPAHALDIRWRSELAKPGDFVTIDLSQDGRIHHVYRGKSRGAFIVDSYRGNKPSGRPIFTSYLDAQGNFLRWVNAEGFQIRYRPHDCTRTIGKCQYTELHSDGLRERRVRVTKATRNGFSFKEYDGRGKFMFGGTIKIDERGFARDGFIKGEGVNQRFRLVKRRYQK</sequence>
<dbReference type="PATRIC" id="fig|1675527.3.peg.3775"/>
<evidence type="ECO:0000313" key="1">
    <source>
        <dbReference type="EMBL" id="KMW58628.1"/>
    </source>
</evidence>
<protein>
    <submittedName>
        <fullName evidence="1">Uncharacterized protein</fullName>
    </submittedName>
</protein>
<dbReference type="AlphaFoldDB" id="A0A0J9GYU8"/>
<keyword evidence="2" id="KW-1185">Reference proteome</keyword>
<accession>A0A0J9GYU8</accession>
<reference evidence="1 2" key="1">
    <citation type="submission" date="2015-06" db="EMBL/GenBank/DDBJ databases">
        <title>Draft genome sequence of an Alphaproteobacteria species associated to the Mediterranean sponge Oscarella lobularis.</title>
        <authorList>
            <person name="Jourda C."/>
            <person name="Santini S."/>
            <person name="Claverie J.-M."/>
        </authorList>
    </citation>
    <scope>NUCLEOTIDE SEQUENCE [LARGE SCALE GENOMIC DNA]</scope>
    <source>
        <strain evidence="1">IGS</strain>
    </source>
</reference>
<name>A0A0J9GYU8_9RHOB</name>
<dbReference type="RefSeq" id="WP_152912582.1">
    <property type="nucleotide sequence ID" value="NZ_LFTY01000002.1"/>
</dbReference>
<dbReference type="Proteomes" id="UP000037178">
    <property type="component" value="Unassembled WGS sequence"/>
</dbReference>
<organism evidence="1 2">
    <name type="scientific">Candidatus Rhodobacter oscarellae</name>
    <dbReference type="NCBI Taxonomy" id="1675527"/>
    <lineage>
        <taxon>Bacteria</taxon>
        <taxon>Pseudomonadati</taxon>
        <taxon>Pseudomonadota</taxon>
        <taxon>Alphaproteobacteria</taxon>
        <taxon>Rhodobacterales</taxon>
        <taxon>Rhodobacter group</taxon>
        <taxon>Rhodobacter</taxon>
    </lineage>
</organism>
<dbReference type="EMBL" id="LFTY01000002">
    <property type="protein sequence ID" value="KMW58628.1"/>
    <property type="molecule type" value="Genomic_DNA"/>
</dbReference>
<dbReference type="OrthoDB" id="7873843at2"/>
<gene>
    <name evidence="1" type="ORF">AIOL_003606</name>
</gene>
<proteinExistence type="predicted"/>
<evidence type="ECO:0000313" key="2">
    <source>
        <dbReference type="Proteomes" id="UP000037178"/>
    </source>
</evidence>
<comment type="caution">
    <text evidence="1">The sequence shown here is derived from an EMBL/GenBank/DDBJ whole genome shotgun (WGS) entry which is preliminary data.</text>
</comment>